<dbReference type="AlphaFoldDB" id="A0A8T5V0M4"/>
<accession>A0A8T5V0M4</accession>
<keyword evidence="3" id="KW-1185">Reference proteome</keyword>
<name>A0A8T5V0M4_9EURY</name>
<feature type="compositionally biased region" description="Polar residues" evidence="1">
    <location>
        <begin position="31"/>
        <end position="40"/>
    </location>
</feature>
<comment type="caution">
    <text evidence="2">The sequence shown here is derived from an EMBL/GenBank/DDBJ whole genome shotgun (WGS) entry which is preliminary data.</text>
</comment>
<dbReference type="Proteomes" id="UP000825933">
    <property type="component" value="Unassembled WGS sequence"/>
</dbReference>
<evidence type="ECO:0000313" key="2">
    <source>
        <dbReference type="EMBL" id="MBZ2167000.1"/>
    </source>
</evidence>
<evidence type="ECO:0000313" key="3">
    <source>
        <dbReference type="Proteomes" id="UP000825933"/>
    </source>
</evidence>
<protein>
    <submittedName>
        <fullName evidence="2">Uncharacterized protein</fullName>
    </submittedName>
</protein>
<evidence type="ECO:0000256" key="1">
    <source>
        <dbReference type="SAM" id="MobiDB-lite"/>
    </source>
</evidence>
<reference evidence="3" key="1">
    <citation type="journal article" date="2022" name="Microbiol. Resour. Announc.">
        <title>Draft Genome Sequence of a Methanogenic Archaeon from West Spitsbergen Permafrost.</title>
        <authorList>
            <person name="Trubitsyn V."/>
            <person name="Rivkina E."/>
            <person name="Shcherbakova V."/>
        </authorList>
    </citation>
    <scope>NUCLEOTIDE SEQUENCE [LARGE SCALE GENOMIC DNA]</scope>
    <source>
        <strain evidence="3">VT</strain>
    </source>
</reference>
<gene>
    <name evidence="2" type="ORF">K8N75_13225</name>
</gene>
<dbReference type="EMBL" id="JAIOUQ010000017">
    <property type="protein sequence ID" value="MBZ2167000.1"/>
    <property type="molecule type" value="Genomic_DNA"/>
</dbReference>
<dbReference type="RefSeq" id="WP_223792539.1">
    <property type="nucleotide sequence ID" value="NZ_JAIOUQ010000017.1"/>
</dbReference>
<proteinExistence type="predicted"/>
<organism evidence="2 3">
    <name type="scientific">Methanobacterium spitsbergense</name>
    <dbReference type="NCBI Taxonomy" id="2874285"/>
    <lineage>
        <taxon>Archaea</taxon>
        <taxon>Methanobacteriati</taxon>
        <taxon>Methanobacteriota</taxon>
        <taxon>Methanomada group</taxon>
        <taxon>Methanobacteria</taxon>
        <taxon>Methanobacteriales</taxon>
        <taxon>Methanobacteriaceae</taxon>
        <taxon>Methanobacterium</taxon>
    </lineage>
</organism>
<feature type="region of interest" description="Disordered" evidence="1">
    <location>
        <begin position="31"/>
        <end position="56"/>
    </location>
</feature>
<sequence>MKECNDCKHLSGMVAIDELTLDVLITKAVNNNNQTNTSDKPTFEPNENFGEGTPTKDELDYRGDLTGYLETIYDKTVKFLLDKETLPEDKIKTIDIFITSFIKEAQGRVEPLIKDRYQEGYDGMNSTLKGYDVKPPKQKSKQPRLDSILRQQLMNIEDIGLVLRGRIRQIFNMDDINSYYASITQSSAKTKAVTIPSTWTQCMKDASKDHPEMTEIELREYCENLGSANSAFNDSQNRLDILGMFGWVESQKTGWLEAGLFAAATLTLAIDVDWVTVGDDSVCEYCQDNEDNNPWSITNIPEEHYGGRCKLVVAGVEFDA</sequence>